<dbReference type="PRINTS" id="PR02008">
    <property type="entry name" value="RCMTFAMILY"/>
</dbReference>
<dbReference type="PATRIC" id="fig|1184267.3.peg.824"/>
<dbReference type="STRING" id="1184267.A11Q_814"/>
<dbReference type="GO" id="GO:0003723">
    <property type="term" value="F:RNA binding"/>
    <property type="evidence" value="ECO:0007669"/>
    <property type="project" value="UniProtKB-UniRule"/>
</dbReference>
<evidence type="ECO:0000256" key="6">
    <source>
        <dbReference type="ARBA" id="ARBA00022884"/>
    </source>
</evidence>
<keyword evidence="7" id="KW-0809">Transit peptide</keyword>
<dbReference type="AlphaFoldDB" id="M4V6P4"/>
<name>M4V6P4_9BACT</name>
<organism evidence="12 13">
    <name type="scientific">Pseudobdellovibrio exovorus JSS</name>
    <dbReference type="NCBI Taxonomy" id="1184267"/>
    <lineage>
        <taxon>Bacteria</taxon>
        <taxon>Pseudomonadati</taxon>
        <taxon>Bdellovibrionota</taxon>
        <taxon>Bdellovibrionia</taxon>
        <taxon>Bdellovibrionales</taxon>
        <taxon>Pseudobdellovibrionaceae</taxon>
        <taxon>Pseudobdellovibrio</taxon>
    </lineage>
</organism>
<evidence type="ECO:0000256" key="9">
    <source>
        <dbReference type="ARBA" id="ARBA00049302"/>
    </source>
</evidence>
<dbReference type="HOGENOM" id="CLU_041061_0_0_7"/>
<keyword evidence="13" id="KW-1185">Reference proteome</keyword>
<keyword evidence="4 10" id="KW-0808">Transferase</keyword>
<dbReference type="InterPro" id="IPR018314">
    <property type="entry name" value="RsmB/NOL1/NOP2-like_CS"/>
</dbReference>
<keyword evidence="3 10" id="KW-0489">Methyltransferase</keyword>
<feature type="binding site" evidence="10">
    <location>
        <position position="177"/>
    </location>
    <ligand>
        <name>S-adenosyl-L-methionine</name>
        <dbReference type="ChEBI" id="CHEBI:59789"/>
    </ligand>
</feature>
<dbReference type="RefSeq" id="WP_015469522.1">
    <property type="nucleotide sequence ID" value="NC_020813.1"/>
</dbReference>
<evidence type="ECO:0000256" key="4">
    <source>
        <dbReference type="ARBA" id="ARBA00022679"/>
    </source>
</evidence>
<evidence type="ECO:0000256" key="7">
    <source>
        <dbReference type="ARBA" id="ARBA00022946"/>
    </source>
</evidence>
<dbReference type="PANTHER" id="PTHR22808:SF3">
    <property type="entry name" value="5-METHYLCYTOSINE RRNA METHYLTRANSFERASE NSUN4"/>
    <property type="match status" value="1"/>
</dbReference>
<gene>
    <name evidence="12" type="ORF">A11Q_814</name>
</gene>
<feature type="binding site" evidence="10">
    <location>
        <begin position="107"/>
        <end position="113"/>
    </location>
    <ligand>
        <name>S-adenosyl-L-methionine</name>
        <dbReference type="ChEBI" id="CHEBI:59789"/>
    </ligand>
</feature>
<evidence type="ECO:0000256" key="3">
    <source>
        <dbReference type="ARBA" id="ARBA00022603"/>
    </source>
</evidence>
<evidence type="ECO:0000313" key="13">
    <source>
        <dbReference type="Proteomes" id="UP000012040"/>
    </source>
</evidence>
<dbReference type="InterPro" id="IPR049560">
    <property type="entry name" value="MeTrfase_RsmB-F_NOP2_cat"/>
</dbReference>
<dbReference type="InterPro" id="IPR001678">
    <property type="entry name" value="MeTrfase_RsmB-F_NOP2_dom"/>
</dbReference>
<keyword evidence="5 10" id="KW-0949">S-adenosyl-L-methionine</keyword>
<reference evidence="12 13" key="1">
    <citation type="journal article" date="2013" name="ISME J.">
        <title>By their genes ye shall know them: genomic signatures of predatory bacteria.</title>
        <authorList>
            <person name="Pasternak Z."/>
            <person name="Pietrokovski S."/>
            <person name="Rotem O."/>
            <person name="Gophna U."/>
            <person name="Lurie-Weinberger M.N."/>
            <person name="Jurkevitch E."/>
        </authorList>
    </citation>
    <scope>NUCLEOTIDE SEQUENCE [LARGE SCALE GENOMIC DNA]</scope>
    <source>
        <strain evidence="12 13">JSS</strain>
    </source>
</reference>
<dbReference type="SUPFAM" id="SSF53335">
    <property type="entry name" value="S-adenosyl-L-methionine-dependent methyltransferases"/>
    <property type="match status" value="1"/>
</dbReference>
<dbReference type="InterPro" id="IPR029063">
    <property type="entry name" value="SAM-dependent_MTases_sf"/>
</dbReference>
<feature type="domain" description="SAM-dependent MTase RsmB/NOP-type" evidence="11">
    <location>
        <begin position="8"/>
        <end position="309"/>
    </location>
</feature>
<evidence type="ECO:0000313" key="12">
    <source>
        <dbReference type="EMBL" id="AGH95032.1"/>
    </source>
</evidence>
<dbReference type="Gene3D" id="3.40.50.150">
    <property type="entry name" value="Vaccinia Virus protein VP39"/>
    <property type="match status" value="1"/>
</dbReference>
<keyword evidence="6 10" id="KW-0694">RNA-binding</keyword>
<evidence type="ECO:0000259" key="11">
    <source>
        <dbReference type="PROSITE" id="PS51686"/>
    </source>
</evidence>
<dbReference type="EMBL" id="CP003537">
    <property type="protein sequence ID" value="AGH95032.1"/>
    <property type="molecule type" value="Genomic_DNA"/>
</dbReference>
<proteinExistence type="inferred from homology"/>
<dbReference type="PANTHER" id="PTHR22808">
    <property type="entry name" value="NCL1 YEAST -RELATED NOL1/NOP2/FMU SUN DOMAIN-CONTAINING"/>
    <property type="match status" value="1"/>
</dbReference>
<dbReference type="InterPro" id="IPR023267">
    <property type="entry name" value="RCMT"/>
</dbReference>
<keyword evidence="2" id="KW-0698">rRNA processing</keyword>
<accession>M4V6P4</accession>
<evidence type="ECO:0000256" key="8">
    <source>
        <dbReference type="ARBA" id="ARBA00042050"/>
    </source>
</evidence>
<dbReference type="Proteomes" id="UP000012040">
    <property type="component" value="Chromosome"/>
</dbReference>
<dbReference type="PROSITE" id="PS51686">
    <property type="entry name" value="SAM_MT_RSMB_NOP"/>
    <property type="match status" value="1"/>
</dbReference>
<protein>
    <recommendedName>
        <fullName evidence="8">NOL1/NOP2/Sun domain family member 4</fullName>
    </recommendedName>
</protein>
<dbReference type="CDD" id="cd02440">
    <property type="entry name" value="AdoMet_MTases"/>
    <property type="match status" value="1"/>
</dbReference>
<evidence type="ECO:0000256" key="2">
    <source>
        <dbReference type="ARBA" id="ARBA00022552"/>
    </source>
</evidence>
<dbReference type="GO" id="GO:0008173">
    <property type="term" value="F:RNA methyltransferase activity"/>
    <property type="evidence" value="ECO:0007669"/>
    <property type="project" value="InterPro"/>
</dbReference>
<feature type="active site" description="Nucleophile" evidence="10">
    <location>
        <position position="248"/>
    </location>
</feature>
<comment type="catalytic activity">
    <reaction evidence="9">
        <text>a cytidine in rRNA + S-adenosyl-L-methionine = a 5-methylcytidine in rRNA + S-adenosyl-L-homocysteine + H(+)</text>
        <dbReference type="Rhea" id="RHEA:61484"/>
        <dbReference type="Rhea" id="RHEA-COMP:15836"/>
        <dbReference type="Rhea" id="RHEA-COMP:15837"/>
        <dbReference type="ChEBI" id="CHEBI:15378"/>
        <dbReference type="ChEBI" id="CHEBI:57856"/>
        <dbReference type="ChEBI" id="CHEBI:59789"/>
        <dbReference type="ChEBI" id="CHEBI:74483"/>
        <dbReference type="ChEBI" id="CHEBI:82748"/>
    </reaction>
</comment>
<evidence type="ECO:0000256" key="10">
    <source>
        <dbReference type="PROSITE-ProRule" id="PRU01023"/>
    </source>
</evidence>
<feature type="binding site" evidence="10">
    <location>
        <position position="195"/>
    </location>
    <ligand>
        <name>S-adenosyl-L-methionine</name>
        <dbReference type="ChEBI" id="CHEBI:59789"/>
    </ligand>
</feature>
<dbReference type="PROSITE" id="PS01153">
    <property type="entry name" value="NOL1_NOP2_SUN"/>
    <property type="match status" value="1"/>
</dbReference>
<dbReference type="OrthoDB" id="5292653at2"/>
<feature type="binding site" evidence="10">
    <location>
        <position position="146"/>
    </location>
    <ligand>
        <name>S-adenosyl-L-methionine</name>
        <dbReference type="ChEBI" id="CHEBI:59789"/>
    </ligand>
</feature>
<dbReference type="Pfam" id="PF01189">
    <property type="entry name" value="Methyltr_RsmB-F"/>
    <property type="match status" value="1"/>
</dbReference>
<sequence length="309" mass="35092">MSSQIHNELFESYFAEIYQDRWPTLKAALHQDPLQVVRKNMFSEEQISIAGMAEEFPSLDQCYIKPQGYSLVKDLSGLYQGYVMDPASIVVALALEAKFEDHVLDMCAAPGGKSLVLAEQMFKDSQRAQANGTSDGSVTGTLIANEISETRRSRLLRVIQEYIPKETRMFITVKGSDASLYGLKRPEEFDRILADVPCSGERHLIENPEEFKLWTRKRTKNLAVRQYSILSSAWHALKSGGRIVYSTCSISPEENDQVVLKLVKKRGVEVQRLSWLEQFDFLELTEVGYRVLPDKCGFGPMYFSIIKKV</sequence>
<evidence type="ECO:0000256" key="1">
    <source>
        <dbReference type="ARBA" id="ARBA00007494"/>
    </source>
</evidence>
<dbReference type="KEGG" id="bex:A11Q_814"/>
<evidence type="ECO:0000256" key="5">
    <source>
        <dbReference type="ARBA" id="ARBA00022691"/>
    </source>
</evidence>
<dbReference type="GO" id="GO:0031167">
    <property type="term" value="P:rRNA methylation"/>
    <property type="evidence" value="ECO:0007669"/>
    <property type="project" value="TreeGrafter"/>
</dbReference>
<dbReference type="eggNOG" id="COG0144">
    <property type="taxonomic scope" value="Bacteria"/>
</dbReference>
<comment type="similarity">
    <text evidence="1 10">Belongs to the class I-like SAM-binding methyltransferase superfamily. RsmB/NOP family.</text>
</comment>